<reference evidence="1" key="1">
    <citation type="submission" date="2014-11" db="EMBL/GenBank/DDBJ databases">
        <authorList>
            <person name="Amaro Gonzalez C."/>
        </authorList>
    </citation>
    <scope>NUCLEOTIDE SEQUENCE</scope>
</reference>
<evidence type="ECO:0000313" key="1">
    <source>
        <dbReference type="EMBL" id="JAH95637.1"/>
    </source>
</evidence>
<name>A0A0E9WYR9_ANGAN</name>
<dbReference type="EMBL" id="GBXM01012940">
    <property type="protein sequence ID" value="JAH95637.1"/>
    <property type="molecule type" value="Transcribed_RNA"/>
</dbReference>
<organism evidence="1">
    <name type="scientific">Anguilla anguilla</name>
    <name type="common">European freshwater eel</name>
    <name type="synonym">Muraena anguilla</name>
    <dbReference type="NCBI Taxonomy" id="7936"/>
    <lineage>
        <taxon>Eukaryota</taxon>
        <taxon>Metazoa</taxon>
        <taxon>Chordata</taxon>
        <taxon>Craniata</taxon>
        <taxon>Vertebrata</taxon>
        <taxon>Euteleostomi</taxon>
        <taxon>Actinopterygii</taxon>
        <taxon>Neopterygii</taxon>
        <taxon>Teleostei</taxon>
        <taxon>Anguilliformes</taxon>
        <taxon>Anguillidae</taxon>
        <taxon>Anguilla</taxon>
    </lineage>
</organism>
<dbReference type="AlphaFoldDB" id="A0A0E9WYR9"/>
<protein>
    <submittedName>
        <fullName evidence="1">Uncharacterized protein</fullName>
    </submittedName>
</protein>
<accession>A0A0E9WYR9</accession>
<reference evidence="1" key="2">
    <citation type="journal article" date="2015" name="Fish Shellfish Immunol.">
        <title>Early steps in the European eel (Anguilla anguilla)-Vibrio vulnificus interaction in the gills: Role of the RtxA13 toxin.</title>
        <authorList>
            <person name="Callol A."/>
            <person name="Pajuelo D."/>
            <person name="Ebbesson L."/>
            <person name="Teles M."/>
            <person name="MacKenzie S."/>
            <person name="Amaro C."/>
        </authorList>
    </citation>
    <scope>NUCLEOTIDE SEQUENCE</scope>
</reference>
<sequence length="108" mass="12505">MPRPQRISHFHSFSQEPWCGHFMHVVHELDKLGGWNGVRGKCHCPAHYTAYRQPATYRTSLLYAPVFILFFPQQSLTRLGIPQAPGLRNDQYTEQLLKPVSFSFKTGF</sequence>
<proteinExistence type="predicted"/>